<evidence type="ECO:0000259" key="2">
    <source>
        <dbReference type="Pfam" id="PF24355"/>
    </source>
</evidence>
<gene>
    <name evidence="3" type="ORF">BJ875DRAFT_483213</name>
</gene>
<feature type="region of interest" description="Disordered" evidence="1">
    <location>
        <begin position="373"/>
        <end position="626"/>
    </location>
</feature>
<protein>
    <recommendedName>
        <fullName evidence="2">DUF7514 domain-containing protein</fullName>
    </recommendedName>
</protein>
<keyword evidence="4" id="KW-1185">Reference proteome</keyword>
<comment type="caution">
    <text evidence="3">The sequence shown here is derived from an EMBL/GenBank/DDBJ whole genome shotgun (WGS) entry which is preliminary data.</text>
</comment>
<feature type="compositionally biased region" description="Basic and acidic residues" evidence="1">
    <location>
        <begin position="165"/>
        <end position="176"/>
    </location>
</feature>
<feature type="region of interest" description="Disordered" evidence="1">
    <location>
        <begin position="1"/>
        <end position="77"/>
    </location>
</feature>
<evidence type="ECO:0000256" key="1">
    <source>
        <dbReference type="SAM" id="MobiDB-lite"/>
    </source>
</evidence>
<feature type="compositionally biased region" description="Polar residues" evidence="1">
    <location>
        <begin position="92"/>
        <end position="103"/>
    </location>
</feature>
<dbReference type="PANTHER" id="PTHR39611:SF1">
    <property type="entry name" value="HYDROXYPROLINE-RICH GLYCOPROTEIN DZ-HRGP"/>
    <property type="match status" value="1"/>
</dbReference>
<proteinExistence type="predicted"/>
<evidence type="ECO:0000313" key="4">
    <source>
        <dbReference type="Proteomes" id="UP000824998"/>
    </source>
</evidence>
<feature type="compositionally biased region" description="Basic and acidic residues" evidence="1">
    <location>
        <begin position="573"/>
        <end position="614"/>
    </location>
</feature>
<accession>A0A9P8C7W5</accession>
<dbReference type="OrthoDB" id="5413703at2759"/>
<feature type="compositionally biased region" description="Low complexity" evidence="1">
    <location>
        <begin position="517"/>
        <end position="528"/>
    </location>
</feature>
<feature type="compositionally biased region" description="Basic and acidic residues" evidence="1">
    <location>
        <begin position="538"/>
        <end position="547"/>
    </location>
</feature>
<dbReference type="Pfam" id="PF24355">
    <property type="entry name" value="DUF7514"/>
    <property type="match status" value="1"/>
</dbReference>
<organism evidence="3 4">
    <name type="scientific">Amylocarpus encephaloides</name>
    <dbReference type="NCBI Taxonomy" id="45428"/>
    <lineage>
        <taxon>Eukaryota</taxon>
        <taxon>Fungi</taxon>
        <taxon>Dikarya</taxon>
        <taxon>Ascomycota</taxon>
        <taxon>Pezizomycotina</taxon>
        <taxon>Leotiomycetes</taxon>
        <taxon>Helotiales</taxon>
        <taxon>Helotiales incertae sedis</taxon>
        <taxon>Amylocarpus</taxon>
    </lineage>
</organism>
<evidence type="ECO:0000313" key="3">
    <source>
        <dbReference type="EMBL" id="KAG9235486.1"/>
    </source>
</evidence>
<feature type="compositionally biased region" description="Polar residues" evidence="1">
    <location>
        <begin position="113"/>
        <end position="122"/>
    </location>
</feature>
<name>A0A9P8C7W5_9HELO</name>
<feature type="domain" description="DUF7514" evidence="2">
    <location>
        <begin position="193"/>
        <end position="360"/>
    </location>
</feature>
<feature type="compositionally biased region" description="Basic and acidic residues" evidence="1">
    <location>
        <begin position="426"/>
        <end position="435"/>
    </location>
</feature>
<feature type="compositionally biased region" description="Basic and acidic residues" evidence="1">
    <location>
        <begin position="42"/>
        <end position="66"/>
    </location>
</feature>
<sequence>MTFEYGDAYGQRQPGSFETRDPPERFSSYYPEGSDENPSPGRDGHQRTSPLGKDHDRMTAGKEHADTSGIPPELLAEITERVKRELVEHLRQTGSIDDQNQARDTPLRKKTSRNGFTSSYGRSNPSRADSSPPPPQPSKTSYGYPMDSRRSSATSPLERGSGVRFTDREPKSRPAPDRSFSSIELSTIDLKWGELFDRDGNSTKRLGQFLRGLANHIIDDYSPKKSIVVTPDKLARYYTTYAVDDEPHPLLSIFRAQSNEQISQLYQDLGCQHFLVQTEPHKEPTIPALTPVGFAHFMGIAILAYPNQEAKRLENVVLDCPIDADGEMIDGKPERLPKQISRHLLPANQDRQSKKLLDNAILDFLDNLETGSRKKSIASPPLSRHSSTSPSKPRVEVHQEKPPPTRLERERKPYSGTPSGSVASEEGFKIERERNPYTAQPGNGKVHENLSVNNRSGSTRANSSSERTEEPYAHHHGTQNTMNSAYVPPPRTTRSPPLKMPGRYSEPIDINAKYGVPPQTFNPPTGNTPFPPPPPPIDIRDTRRERGYSTQGRSPEDDISFVTGDFNSPRQAEQWDRYQESRANADYHVPYERGSAHIDPRETRGAEDWYRDSPPKSAGFHSSRWY</sequence>
<feature type="region of interest" description="Disordered" evidence="1">
    <location>
        <begin position="89"/>
        <end position="180"/>
    </location>
</feature>
<dbReference type="Proteomes" id="UP000824998">
    <property type="component" value="Unassembled WGS sequence"/>
</dbReference>
<feature type="compositionally biased region" description="Basic and acidic residues" evidence="1">
    <location>
        <begin position="393"/>
        <end position="413"/>
    </location>
</feature>
<feature type="compositionally biased region" description="Polar residues" evidence="1">
    <location>
        <begin position="450"/>
        <end position="465"/>
    </location>
</feature>
<dbReference type="AlphaFoldDB" id="A0A9P8C7W5"/>
<dbReference type="PANTHER" id="PTHR39611">
    <property type="entry name" value="HYDROXYPROLINE-RICH GLYCOPROTEIN DZ-HRGP-RELATED"/>
    <property type="match status" value="1"/>
</dbReference>
<dbReference type="InterPro" id="IPR055936">
    <property type="entry name" value="DUF7514"/>
</dbReference>
<reference evidence="3" key="1">
    <citation type="journal article" date="2021" name="IMA Fungus">
        <title>Genomic characterization of three marine fungi, including Emericellopsis atlantica sp. nov. with signatures of a generalist lifestyle and marine biomass degradation.</title>
        <authorList>
            <person name="Hagestad O.C."/>
            <person name="Hou L."/>
            <person name="Andersen J.H."/>
            <person name="Hansen E.H."/>
            <person name="Altermark B."/>
            <person name="Li C."/>
            <person name="Kuhnert E."/>
            <person name="Cox R.J."/>
            <person name="Crous P.W."/>
            <person name="Spatafora J.W."/>
            <person name="Lail K."/>
            <person name="Amirebrahimi M."/>
            <person name="Lipzen A."/>
            <person name="Pangilinan J."/>
            <person name="Andreopoulos W."/>
            <person name="Hayes R.D."/>
            <person name="Ng V."/>
            <person name="Grigoriev I.V."/>
            <person name="Jackson S.A."/>
            <person name="Sutton T.D.S."/>
            <person name="Dobson A.D.W."/>
            <person name="Rama T."/>
        </authorList>
    </citation>
    <scope>NUCLEOTIDE SEQUENCE</scope>
    <source>
        <strain evidence="3">TRa018bII</strain>
    </source>
</reference>
<dbReference type="EMBL" id="MU251431">
    <property type="protein sequence ID" value="KAG9235486.1"/>
    <property type="molecule type" value="Genomic_DNA"/>
</dbReference>